<keyword evidence="2" id="KW-1185">Reference proteome</keyword>
<feature type="non-terminal residue" evidence="1">
    <location>
        <position position="27"/>
    </location>
</feature>
<accession>A0A392UJE1</accession>
<sequence length="27" mass="3191">MAERSEENRRRLRLLVGVDFPVNENSC</sequence>
<organism evidence="1 2">
    <name type="scientific">Trifolium medium</name>
    <dbReference type="NCBI Taxonomy" id="97028"/>
    <lineage>
        <taxon>Eukaryota</taxon>
        <taxon>Viridiplantae</taxon>
        <taxon>Streptophyta</taxon>
        <taxon>Embryophyta</taxon>
        <taxon>Tracheophyta</taxon>
        <taxon>Spermatophyta</taxon>
        <taxon>Magnoliopsida</taxon>
        <taxon>eudicotyledons</taxon>
        <taxon>Gunneridae</taxon>
        <taxon>Pentapetalae</taxon>
        <taxon>rosids</taxon>
        <taxon>fabids</taxon>
        <taxon>Fabales</taxon>
        <taxon>Fabaceae</taxon>
        <taxon>Papilionoideae</taxon>
        <taxon>50 kb inversion clade</taxon>
        <taxon>NPAAA clade</taxon>
        <taxon>Hologalegina</taxon>
        <taxon>IRL clade</taxon>
        <taxon>Trifolieae</taxon>
        <taxon>Trifolium</taxon>
    </lineage>
</organism>
<reference evidence="1 2" key="1">
    <citation type="journal article" date="2018" name="Front. Plant Sci.">
        <title>Red Clover (Trifolium pratense) and Zigzag Clover (T. medium) - A Picture of Genomic Similarities and Differences.</title>
        <authorList>
            <person name="Dluhosova J."/>
            <person name="Istvanek J."/>
            <person name="Nedelnik J."/>
            <person name="Repkova J."/>
        </authorList>
    </citation>
    <scope>NUCLEOTIDE SEQUENCE [LARGE SCALE GENOMIC DNA]</scope>
    <source>
        <strain evidence="2">cv. 10/8</strain>
        <tissue evidence="1">Leaf</tissue>
    </source>
</reference>
<evidence type="ECO:0000313" key="1">
    <source>
        <dbReference type="EMBL" id="MCI73661.1"/>
    </source>
</evidence>
<protein>
    <submittedName>
        <fullName evidence="1">Uncharacterized protein</fullName>
    </submittedName>
</protein>
<dbReference type="EMBL" id="LXQA010843588">
    <property type="protein sequence ID" value="MCI73661.1"/>
    <property type="molecule type" value="Genomic_DNA"/>
</dbReference>
<name>A0A392UJE1_9FABA</name>
<proteinExistence type="predicted"/>
<comment type="caution">
    <text evidence="1">The sequence shown here is derived from an EMBL/GenBank/DDBJ whole genome shotgun (WGS) entry which is preliminary data.</text>
</comment>
<dbReference type="Proteomes" id="UP000265520">
    <property type="component" value="Unassembled WGS sequence"/>
</dbReference>
<evidence type="ECO:0000313" key="2">
    <source>
        <dbReference type="Proteomes" id="UP000265520"/>
    </source>
</evidence>
<dbReference type="AlphaFoldDB" id="A0A392UJE1"/>